<feature type="region of interest" description="Disordered" evidence="6">
    <location>
        <begin position="120"/>
        <end position="153"/>
    </location>
</feature>
<evidence type="ECO:0000256" key="3">
    <source>
        <dbReference type="ARBA" id="ARBA00022692"/>
    </source>
</evidence>
<feature type="domain" description="ABC3 transporter permease C-terminal" evidence="8">
    <location>
        <begin position="775"/>
        <end position="888"/>
    </location>
</feature>
<feature type="transmembrane region" description="Helical" evidence="7">
    <location>
        <begin position="455"/>
        <end position="473"/>
    </location>
</feature>
<dbReference type="PANTHER" id="PTHR30287:SF1">
    <property type="entry name" value="INNER MEMBRANE PROTEIN"/>
    <property type="match status" value="1"/>
</dbReference>
<keyword evidence="2" id="KW-1003">Cell membrane</keyword>
<evidence type="ECO:0000313" key="9">
    <source>
        <dbReference type="EMBL" id="NNH09274.1"/>
    </source>
</evidence>
<feature type="transmembrane region" description="Helical" evidence="7">
    <location>
        <begin position="46"/>
        <end position="66"/>
    </location>
</feature>
<evidence type="ECO:0000256" key="6">
    <source>
        <dbReference type="SAM" id="MobiDB-lite"/>
    </source>
</evidence>
<evidence type="ECO:0000313" key="10">
    <source>
        <dbReference type="Proteomes" id="UP000542973"/>
    </source>
</evidence>
<feature type="transmembrane region" description="Helical" evidence="7">
    <location>
        <begin position="362"/>
        <end position="388"/>
    </location>
</feature>
<dbReference type="GO" id="GO:0005886">
    <property type="term" value="C:plasma membrane"/>
    <property type="evidence" value="ECO:0007669"/>
    <property type="project" value="UniProtKB-SubCell"/>
</dbReference>
<feature type="domain" description="ABC3 transporter permease C-terminal" evidence="8">
    <location>
        <begin position="321"/>
        <end position="435"/>
    </location>
</feature>
<feature type="transmembrane region" description="Helical" evidence="7">
    <location>
        <begin position="824"/>
        <end position="847"/>
    </location>
</feature>
<feature type="compositionally biased region" description="Low complexity" evidence="6">
    <location>
        <begin position="139"/>
        <end position="149"/>
    </location>
</feature>
<feature type="transmembrane region" description="Helical" evidence="7">
    <location>
        <begin position="485"/>
        <end position="508"/>
    </location>
</feature>
<evidence type="ECO:0000259" key="8">
    <source>
        <dbReference type="Pfam" id="PF02687"/>
    </source>
</evidence>
<dbReference type="PANTHER" id="PTHR30287">
    <property type="entry name" value="MEMBRANE COMPONENT OF PREDICTED ABC SUPERFAMILY METABOLITE UPTAKE TRANSPORTER"/>
    <property type="match status" value="1"/>
</dbReference>
<dbReference type="Pfam" id="PF02687">
    <property type="entry name" value="FtsX"/>
    <property type="match status" value="2"/>
</dbReference>
<feature type="transmembrane region" description="Helical" evidence="7">
    <location>
        <begin position="408"/>
        <end position="434"/>
    </location>
</feature>
<dbReference type="InterPro" id="IPR038766">
    <property type="entry name" value="Membrane_comp_ABC_pdt"/>
</dbReference>
<evidence type="ECO:0000256" key="1">
    <source>
        <dbReference type="ARBA" id="ARBA00004651"/>
    </source>
</evidence>
<keyword evidence="4 7" id="KW-1133">Transmembrane helix</keyword>
<dbReference type="Proteomes" id="UP000542973">
    <property type="component" value="Unassembled WGS sequence"/>
</dbReference>
<name>A0A849B587_9BURK</name>
<dbReference type="AlphaFoldDB" id="A0A849B587"/>
<gene>
    <name evidence="9" type="ORF">HLB16_00045</name>
</gene>
<proteinExistence type="predicted"/>
<organism evidence="9 10">
    <name type="scientific">Cupriavidus gilardii</name>
    <dbReference type="NCBI Taxonomy" id="82541"/>
    <lineage>
        <taxon>Bacteria</taxon>
        <taxon>Pseudomonadati</taxon>
        <taxon>Pseudomonadota</taxon>
        <taxon>Betaproteobacteria</taxon>
        <taxon>Burkholderiales</taxon>
        <taxon>Burkholderiaceae</taxon>
        <taxon>Cupriavidus</taxon>
    </lineage>
</organism>
<protein>
    <submittedName>
        <fullName evidence="9">FtsX-like permease family protein</fullName>
    </submittedName>
</protein>
<keyword evidence="5 7" id="KW-0472">Membrane</keyword>
<keyword evidence="3 7" id="KW-0812">Transmembrane</keyword>
<feature type="transmembrane region" description="Helical" evidence="7">
    <location>
        <begin position="536"/>
        <end position="557"/>
    </location>
</feature>
<evidence type="ECO:0000256" key="4">
    <source>
        <dbReference type="ARBA" id="ARBA00022989"/>
    </source>
</evidence>
<evidence type="ECO:0000256" key="5">
    <source>
        <dbReference type="ARBA" id="ARBA00023136"/>
    </source>
</evidence>
<sequence>MPTDSAADPTAPALVRPVAVPHAGARFSPWAQAWRMARRDWRAGELTLLLFALVLAVAALASVGFLSDRMRQGLERDARQLIGADVLLVADQPFDAAFAAQAAAQGLSVAQTVTFPSMATVARPADRPNGGETAERADNPNAGQAGAAPAEDDAPASQLAALKAVSAGYPLRGTLKTATAPGAPGQPAGGIPAAGTVWVDEALLGALGVQIGDTLRLGSRSFRIERIITQELDRGGGFMNFAPRVMLPLSDLEATGLIGWGSRVSYRLLVAGPEAAGAAYRQWAQAEIERRGLRNTRVESLDSGQPQMRATLDRAERFLSLVAVLSSMIAAVAIAMSARRYMQRHTDACAIYKCLGLSRREILLAFGLEFLLVGVLGAALGVVLGYLGHYGLLLSLGDLLTVSLPQPSALPAVVGLLSGLVLLVGFALPPLLALTRVAPLRVLRRDVGMPPISVWIAYALGLGAFVSLLLVAARDLKLGLLTAGGFAGAGVVFALLALGLLTLLARLVRGRLVGGKAAGRAVGWRFALAVLERRRAVTVLQTVALAVGLMALLLLGMTRNDLIDSWRNATPADAPNRFIINIQPDQREPLRQMLARDGIDDLLYPMVRGRLTHIGGEPVQASRYEEGRARNLVEREFNLSYTDALPEGNRVVAGRWFDGKRPEASMEEGIARTLGVKLGDTLRFDVAGQQIEAPVTSLRKLDWSSMRVNFFVILPPSMMQGLPETYITAFHLKPEQASLGNALSARFPNITIVNTELILRQVQGVLDQVIAAVQFLFAFTLAAGVTVLYAALAGARDERRRDAGLLKALGASAATIKQTQYAEFLVVGGLAGLLASIGAIAVGWALSRFVFDFSYALNPWIVPVGVVSGMLCAFAGGWLGLRDVLRQPALATLREA</sequence>
<dbReference type="RefSeq" id="WP_151022046.1">
    <property type="nucleotide sequence ID" value="NZ_BAAAEB010000007.1"/>
</dbReference>
<dbReference type="InterPro" id="IPR003838">
    <property type="entry name" value="ABC3_permease_C"/>
</dbReference>
<evidence type="ECO:0000256" key="7">
    <source>
        <dbReference type="SAM" id="Phobius"/>
    </source>
</evidence>
<feature type="transmembrane region" description="Helical" evidence="7">
    <location>
        <begin position="769"/>
        <end position="792"/>
    </location>
</feature>
<feature type="transmembrane region" description="Helical" evidence="7">
    <location>
        <begin position="859"/>
        <end position="881"/>
    </location>
</feature>
<accession>A0A849B587</accession>
<comment type="caution">
    <text evidence="9">The sequence shown here is derived from an EMBL/GenBank/DDBJ whole genome shotgun (WGS) entry which is preliminary data.</text>
</comment>
<comment type="subcellular location">
    <subcellularLocation>
        <location evidence="1">Cell membrane</location>
        <topology evidence="1">Multi-pass membrane protein</topology>
    </subcellularLocation>
</comment>
<dbReference type="EMBL" id="JABEMD010000001">
    <property type="protein sequence ID" value="NNH09274.1"/>
    <property type="molecule type" value="Genomic_DNA"/>
</dbReference>
<reference evidence="9 10" key="1">
    <citation type="submission" date="2020-05" db="EMBL/GenBank/DDBJ databases">
        <title>MicrobeNet Type strains.</title>
        <authorList>
            <person name="Nicholson A.C."/>
        </authorList>
    </citation>
    <scope>NUCLEOTIDE SEQUENCE [LARGE SCALE GENOMIC DNA]</scope>
    <source>
        <strain evidence="9 10">ATCC 700815</strain>
    </source>
</reference>
<feature type="transmembrane region" description="Helical" evidence="7">
    <location>
        <begin position="318"/>
        <end position="336"/>
    </location>
</feature>
<evidence type="ECO:0000256" key="2">
    <source>
        <dbReference type="ARBA" id="ARBA00022475"/>
    </source>
</evidence>